<name>A0AAW7ZB49_9FIRM</name>
<evidence type="ECO:0000256" key="3">
    <source>
        <dbReference type="ARBA" id="ARBA00012438"/>
    </source>
</evidence>
<evidence type="ECO:0000256" key="5">
    <source>
        <dbReference type="ARBA" id="ARBA00022679"/>
    </source>
</evidence>
<evidence type="ECO:0000256" key="4">
    <source>
        <dbReference type="ARBA" id="ARBA00022553"/>
    </source>
</evidence>
<dbReference type="InterPro" id="IPR000014">
    <property type="entry name" value="PAS"/>
</dbReference>
<dbReference type="SUPFAM" id="SSF55874">
    <property type="entry name" value="ATPase domain of HSP90 chaperone/DNA topoisomerase II/histidine kinase"/>
    <property type="match status" value="1"/>
</dbReference>
<dbReference type="GO" id="GO:0016036">
    <property type="term" value="P:cellular response to phosphate starvation"/>
    <property type="evidence" value="ECO:0007669"/>
    <property type="project" value="TreeGrafter"/>
</dbReference>
<reference evidence="10" key="2">
    <citation type="submission" date="2023-03" db="EMBL/GenBank/DDBJ databases">
        <authorList>
            <person name="Zhang Z."/>
        </authorList>
    </citation>
    <scope>NUCLEOTIDE SEQUENCE</scope>
    <source>
        <strain evidence="10">DSA</strain>
    </source>
</reference>
<dbReference type="SUPFAM" id="SSF55785">
    <property type="entry name" value="PYP-like sensor domain (PAS domain)"/>
    <property type="match status" value="1"/>
</dbReference>
<evidence type="ECO:0000256" key="7">
    <source>
        <dbReference type="ARBA" id="ARBA00023012"/>
    </source>
</evidence>
<accession>A0AAW7ZB49</accession>
<dbReference type="InterPro" id="IPR003594">
    <property type="entry name" value="HATPase_dom"/>
</dbReference>
<reference evidence="10" key="1">
    <citation type="journal article" date="2023" name="J. Hazard. Mater.">
        <title>Anaerobic biodegradation of pyrene and benzo[a]pyrene by a new sulfate-reducing Desulforamulus aquiferis strain DSA.</title>
        <authorList>
            <person name="Zhang Z."/>
            <person name="Sun J."/>
            <person name="Gong X."/>
            <person name="Wang C."/>
            <person name="Wang H."/>
        </authorList>
    </citation>
    <scope>NUCLEOTIDE SEQUENCE</scope>
    <source>
        <strain evidence="10">DSA</strain>
    </source>
</reference>
<evidence type="ECO:0000259" key="9">
    <source>
        <dbReference type="PROSITE" id="PS50109"/>
    </source>
</evidence>
<comment type="caution">
    <text evidence="10">The sequence shown here is derived from an EMBL/GenBank/DDBJ whole genome shotgun (WGS) entry which is preliminary data.</text>
</comment>
<evidence type="ECO:0000256" key="8">
    <source>
        <dbReference type="ARBA" id="ARBA00023136"/>
    </source>
</evidence>
<dbReference type="PANTHER" id="PTHR45453">
    <property type="entry name" value="PHOSPHATE REGULON SENSOR PROTEIN PHOR"/>
    <property type="match status" value="1"/>
</dbReference>
<sequence>MCETLFQNSFSSFATPERYKKETVIVQSKILDKRVDMRLVLDSLPNVIMVLNCHRQIVYCNQALVDLLELPSSLDILGARPGEAFSCVNACNNEAGCGTSETCQNCGAVLAILAGQKGNKNSKECRITVKQGEEYRALDLKFTVTPLSLDWQEYVIVFVTDISAEKRRASLERVFFHDILNTAGSLRGFIELLGNTRDPQTAKELFCDLEEVSKSLIEEILEQRDLIGAECNELMVHKRLIQVRELLGEVQKHFSSHSVTRDIILNIEVPEEDITLHSDPVLLRRVLVNMVKNAAEASKSGEMVRIGVNKDEAQVSFWVNNSAIIPRDVQLQIFQRSFSTKGLGRGLGTYSMKILTERYLKGTISLHVSEERGTTFTASYPQN</sequence>
<evidence type="ECO:0000256" key="1">
    <source>
        <dbReference type="ARBA" id="ARBA00000085"/>
    </source>
</evidence>
<gene>
    <name evidence="10" type="ORF">P6N53_06740</name>
</gene>
<dbReference type="PANTHER" id="PTHR45453:SF1">
    <property type="entry name" value="PHOSPHATE REGULON SENSOR PROTEIN PHOR"/>
    <property type="match status" value="1"/>
</dbReference>
<keyword evidence="6 10" id="KW-0418">Kinase</keyword>
<dbReference type="PROSITE" id="PS50109">
    <property type="entry name" value="HIS_KIN"/>
    <property type="match status" value="1"/>
</dbReference>
<comment type="subcellular location">
    <subcellularLocation>
        <location evidence="2">Membrane</location>
    </subcellularLocation>
</comment>
<dbReference type="RefSeq" id="WP_304542031.1">
    <property type="nucleotide sequence ID" value="NZ_JARPTC010000009.1"/>
</dbReference>
<dbReference type="InterPro" id="IPR035965">
    <property type="entry name" value="PAS-like_dom_sf"/>
</dbReference>
<keyword evidence="8" id="KW-0472">Membrane</keyword>
<organism evidence="10 11">
    <name type="scientific">Desulforamulus aquiferis</name>
    <dbReference type="NCBI Taxonomy" id="1397668"/>
    <lineage>
        <taxon>Bacteria</taxon>
        <taxon>Bacillati</taxon>
        <taxon>Bacillota</taxon>
        <taxon>Clostridia</taxon>
        <taxon>Eubacteriales</taxon>
        <taxon>Peptococcaceae</taxon>
        <taxon>Desulforamulus</taxon>
    </lineage>
</organism>
<keyword evidence="7" id="KW-0902">Two-component regulatory system</keyword>
<dbReference type="GO" id="GO:0004721">
    <property type="term" value="F:phosphoprotein phosphatase activity"/>
    <property type="evidence" value="ECO:0007669"/>
    <property type="project" value="TreeGrafter"/>
</dbReference>
<evidence type="ECO:0000313" key="11">
    <source>
        <dbReference type="Proteomes" id="UP001172911"/>
    </source>
</evidence>
<evidence type="ECO:0000256" key="6">
    <source>
        <dbReference type="ARBA" id="ARBA00022777"/>
    </source>
</evidence>
<dbReference type="Gene3D" id="3.30.565.10">
    <property type="entry name" value="Histidine kinase-like ATPase, C-terminal domain"/>
    <property type="match status" value="1"/>
</dbReference>
<comment type="catalytic activity">
    <reaction evidence="1">
        <text>ATP + protein L-histidine = ADP + protein N-phospho-L-histidine.</text>
        <dbReference type="EC" id="2.7.13.3"/>
    </reaction>
</comment>
<dbReference type="EMBL" id="JARPTC010000009">
    <property type="protein sequence ID" value="MDO7786917.1"/>
    <property type="molecule type" value="Genomic_DNA"/>
</dbReference>
<dbReference type="EC" id="2.7.13.3" evidence="3"/>
<dbReference type="GO" id="GO:0000155">
    <property type="term" value="F:phosphorelay sensor kinase activity"/>
    <property type="evidence" value="ECO:0007669"/>
    <property type="project" value="TreeGrafter"/>
</dbReference>
<dbReference type="GO" id="GO:0005886">
    <property type="term" value="C:plasma membrane"/>
    <property type="evidence" value="ECO:0007669"/>
    <property type="project" value="TreeGrafter"/>
</dbReference>
<proteinExistence type="predicted"/>
<feature type="domain" description="Histidine kinase" evidence="9">
    <location>
        <begin position="174"/>
        <end position="383"/>
    </location>
</feature>
<evidence type="ECO:0000256" key="2">
    <source>
        <dbReference type="ARBA" id="ARBA00004370"/>
    </source>
</evidence>
<dbReference type="InterPro" id="IPR036890">
    <property type="entry name" value="HATPase_C_sf"/>
</dbReference>
<keyword evidence="5" id="KW-0808">Transferase</keyword>
<evidence type="ECO:0000313" key="10">
    <source>
        <dbReference type="EMBL" id="MDO7786917.1"/>
    </source>
</evidence>
<dbReference type="Gene3D" id="3.30.450.20">
    <property type="entry name" value="PAS domain"/>
    <property type="match status" value="1"/>
</dbReference>
<dbReference type="Proteomes" id="UP001172911">
    <property type="component" value="Unassembled WGS sequence"/>
</dbReference>
<protein>
    <recommendedName>
        <fullName evidence="3">histidine kinase</fullName>
        <ecNumber evidence="3">2.7.13.3</ecNumber>
    </recommendedName>
</protein>
<dbReference type="Pfam" id="PF13188">
    <property type="entry name" value="PAS_8"/>
    <property type="match status" value="1"/>
</dbReference>
<dbReference type="AlphaFoldDB" id="A0AAW7ZB49"/>
<dbReference type="InterPro" id="IPR005467">
    <property type="entry name" value="His_kinase_dom"/>
</dbReference>
<keyword evidence="4" id="KW-0597">Phosphoprotein</keyword>
<keyword evidence="11" id="KW-1185">Reference proteome</keyword>
<dbReference type="InterPro" id="IPR050351">
    <property type="entry name" value="BphY/WalK/GraS-like"/>
</dbReference>
<dbReference type="SMART" id="SM00387">
    <property type="entry name" value="HATPase_c"/>
    <property type="match status" value="1"/>
</dbReference>
<dbReference type="Pfam" id="PF02518">
    <property type="entry name" value="HATPase_c"/>
    <property type="match status" value="1"/>
</dbReference>